<dbReference type="STRING" id="2018661.A0A2A2KG34"/>
<dbReference type="PROSITE" id="PS51186">
    <property type="entry name" value="GNAT"/>
    <property type="match status" value="1"/>
</dbReference>
<dbReference type="EMBL" id="LIAE01008680">
    <property type="protein sequence ID" value="PAV72934.1"/>
    <property type="molecule type" value="Genomic_DNA"/>
</dbReference>
<dbReference type="Proteomes" id="UP000218231">
    <property type="component" value="Unassembled WGS sequence"/>
</dbReference>
<sequence length="181" mass="20761">MNIRCATVEDLINTQHANLMCLPENYQMKYYFYHLLSWPQLSYGNIVGYVLAKMEEDPEEEPHGHITSLAVKRSYRRLGLAQKLMDQTARAMIETFNARFVSLHVRVSNRAALNLYKNTLKFNVNDVEPKYYADGEDAFAMKRCLLNFARENGITPANADEFFAAPKTVDGGKKQRVVDSK</sequence>
<evidence type="ECO:0000259" key="11">
    <source>
        <dbReference type="PROSITE" id="PS51186"/>
    </source>
</evidence>
<evidence type="ECO:0000256" key="3">
    <source>
        <dbReference type="ARBA" id="ARBA00025786"/>
    </source>
</evidence>
<organism evidence="12 13">
    <name type="scientific">Diploscapter pachys</name>
    <dbReference type="NCBI Taxonomy" id="2018661"/>
    <lineage>
        <taxon>Eukaryota</taxon>
        <taxon>Metazoa</taxon>
        <taxon>Ecdysozoa</taxon>
        <taxon>Nematoda</taxon>
        <taxon>Chromadorea</taxon>
        <taxon>Rhabditida</taxon>
        <taxon>Rhabditina</taxon>
        <taxon>Rhabditomorpha</taxon>
        <taxon>Rhabditoidea</taxon>
        <taxon>Rhabditidae</taxon>
        <taxon>Diploscapter</taxon>
    </lineage>
</organism>
<name>A0A2A2KG34_9BILA</name>
<evidence type="ECO:0000256" key="5">
    <source>
        <dbReference type="ARBA" id="ARBA00047491"/>
    </source>
</evidence>
<proteinExistence type="inferred from homology"/>
<evidence type="ECO:0000256" key="6">
    <source>
        <dbReference type="ARBA" id="ARBA00047805"/>
    </source>
</evidence>
<evidence type="ECO:0000256" key="1">
    <source>
        <dbReference type="ARBA" id="ARBA00022679"/>
    </source>
</evidence>
<keyword evidence="1" id="KW-0808">Transferase</keyword>
<dbReference type="InterPro" id="IPR016181">
    <property type="entry name" value="Acyl_CoA_acyltransferase"/>
</dbReference>
<dbReference type="PANTHER" id="PTHR23091">
    <property type="entry name" value="N-TERMINAL ACETYLTRANSFERASE"/>
    <property type="match status" value="1"/>
</dbReference>
<evidence type="ECO:0000256" key="7">
    <source>
        <dbReference type="ARBA" id="ARBA00047954"/>
    </source>
</evidence>
<comment type="catalytic activity">
    <reaction evidence="5">
        <text>N-terminal L-seryl-[protein] + acetyl-CoA = N-terminal N(alpha)-acetyl-L-seryl-[protein] + CoA + H(+)</text>
        <dbReference type="Rhea" id="RHEA:50504"/>
        <dbReference type="Rhea" id="RHEA-COMP:12703"/>
        <dbReference type="Rhea" id="RHEA-COMP:12704"/>
        <dbReference type="ChEBI" id="CHEBI:15378"/>
        <dbReference type="ChEBI" id="CHEBI:57287"/>
        <dbReference type="ChEBI" id="CHEBI:57288"/>
        <dbReference type="ChEBI" id="CHEBI:64738"/>
        <dbReference type="ChEBI" id="CHEBI:83690"/>
        <dbReference type="EC" id="2.3.1.255"/>
    </reaction>
</comment>
<dbReference type="GO" id="GO:1990190">
    <property type="term" value="F:protein-N-terminal-glutamate acetyltransferase activity"/>
    <property type="evidence" value="ECO:0007669"/>
    <property type="project" value="TreeGrafter"/>
</dbReference>
<dbReference type="OrthoDB" id="5791097at2759"/>
<evidence type="ECO:0000256" key="9">
    <source>
        <dbReference type="ARBA" id="ARBA00049266"/>
    </source>
</evidence>
<keyword evidence="13" id="KW-1185">Reference proteome</keyword>
<evidence type="ECO:0000256" key="4">
    <source>
        <dbReference type="ARBA" id="ARBA00026110"/>
    </source>
</evidence>
<comment type="caution">
    <text evidence="12">The sequence shown here is derived from an EMBL/GenBank/DDBJ whole genome shotgun (WGS) entry which is preliminary data.</text>
</comment>
<evidence type="ECO:0000313" key="13">
    <source>
        <dbReference type="Proteomes" id="UP000218231"/>
    </source>
</evidence>
<dbReference type="InterPro" id="IPR045047">
    <property type="entry name" value="Ard1-like"/>
</dbReference>
<evidence type="ECO:0000256" key="10">
    <source>
        <dbReference type="ARBA" id="ARBA00049434"/>
    </source>
</evidence>
<reference evidence="12 13" key="1">
    <citation type="journal article" date="2017" name="Curr. Biol.">
        <title>Genome architecture and evolution of a unichromosomal asexual nematode.</title>
        <authorList>
            <person name="Fradin H."/>
            <person name="Zegar C."/>
            <person name="Gutwein M."/>
            <person name="Lucas J."/>
            <person name="Kovtun M."/>
            <person name="Corcoran D."/>
            <person name="Baugh L.R."/>
            <person name="Kiontke K."/>
            <person name="Gunsalus K."/>
            <person name="Fitch D.H."/>
            <person name="Piano F."/>
        </authorList>
    </citation>
    <scope>NUCLEOTIDE SEQUENCE [LARGE SCALE GENOMIC DNA]</scope>
    <source>
        <strain evidence="12">PF1309</strain>
    </source>
</reference>
<dbReference type="PANTHER" id="PTHR23091:SF4">
    <property type="entry name" value="N-TERMINAL AMINO-ACID N(ALPHA)-ACETYLTRANSFERASE NATA"/>
    <property type="match status" value="1"/>
</dbReference>
<comment type="catalytic activity">
    <reaction evidence="7">
        <text>N-terminal glycyl-[protein] + acetyl-CoA = N-terminal N(alpha)-acetylglycyl-[protein] + CoA + H(+)</text>
        <dbReference type="Rhea" id="RHEA:50496"/>
        <dbReference type="Rhea" id="RHEA-COMP:12666"/>
        <dbReference type="Rhea" id="RHEA-COMP:12700"/>
        <dbReference type="ChEBI" id="CHEBI:15378"/>
        <dbReference type="ChEBI" id="CHEBI:57287"/>
        <dbReference type="ChEBI" id="CHEBI:57288"/>
        <dbReference type="ChEBI" id="CHEBI:64723"/>
        <dbReference type="ChEBI" id="CHEBI:133369"/>
        <dbReference type="EC" id="2.3.1.255"/>
    </reaction>
</comment>
<keyword evidence="2" id="KW-0012">Acyltransferase</keyword>
<dbReference type="EC" id="2.3.1.255" evidence="4"/>
<gene>
    <name evidence="12" type="ORF">WR25_09789</name>
</gene>
<comment type="catalytic activity">
    <reaction evidence="8">
        <text>N-terminal L-alanyl-[protein] + acetyl-CoA = N-terminal N(alpha)-acetyl-L-alanyl-[protein] + CoA + H(+)</text>
        <dbReference type="Rhea" id="RHEA:50500"/>
        <dbReference type="Rhea" id="RHEA-COMP:12701"/>
        <dbReference type="Rhea" id="RHEA-COMP:12702"/>
        <dbReference type="ChEBI" id="CHEBI:15378"/>
        <dbReference type="ChEBI" id="CHEBI:57287"/>
        <dbReference type="ChEBI" id="CHEBI:57288"/>
        <dbReference type="ChEBI" id="CHEBI:64718"/>
        <dbReference type="ChEBI" id="CHEBI:83683"/>
        <dbReference type="EC" id="2.3.1.255"/>
    </reaction>
</comment>
<dbReference type="GO" id="GO:0031415">
    <property type="term" value="C:NatA complex"/>
    <property type="evidence" value="ECO:0007669"/>
    <property type="project" value="InterPro"/>
</dbReference>
<dbReference type="CDD" id="cd04301">
    <property type="entry name" value="NAT_SF"/>
    <property type="match status" value="1"/>
</dbReference>
<dbReference type="SUPFAM" id="SSF55729">
    <property type="entry name" value="Acyl-CoA N-acyltransferases (Nat)"/>
    <property type="match status" value="1"/>
</dbReference>
<comment type="catalytic activity">
    <reaction evidence="6">
        <text>N-terminal L-valyl-[protein] + acetyl-CoA = N-terminal N(alpha)-acetyl-L-valyl-[protein] + CoA + H(+)</text>
        <dbReference type="Rhea" id="RHEA:50508"/>
        <dbReference type="Rhea" id="RHEA-COMP:12705"/>
        <dbReference type="Rhea" id="RHEA-COMP:12706"/>
        <dbReference type="ChEBI" id="CHEBI:15378"/>
        <dbReference type="ChEBI" id="CHEBI:57287"/>
        <dbReference type="ChEBI" id="CHEBI:57288"/>
        <dbReference type="ChEBI" id="CHEBI:64741"/>
        <dbReference type="ChEBI" id="CHEBI:133371"/>
        <dbReference type="EC" id="2.3.1.255"/>
    </reaction>
</comment>
<dbReference type="InterPro" id="IPR000182">
    <property type="entry name" value="GNAT_dom"/>
</dbReference>
<comment type="similarity">
    <text evidence="3">Belongs to the acetyltransferase family. ARD1 subfamily.</text>
</comment>
<evidence type="ECO:0000256" key="2">
    <source>
        <dbReference type="ARBA" id="ARBA00023315"/>
    </source>
</evidence>
<feature type="domain" description="N-acetyltransferase" evidence="11">
    <location>
        <begin position="1"/>
        <end position="146"/>
    </location>
</feature>
<dbReference type="Pfam" id="PF00583">
    <property type="entry name" value="Acetyltransf_1"/>
    <property type="match status" value="1"/>
</dbReference>
<comment type="catalytic activity">
    <reaction evidence="10">
        <text>N-terminal L-threonyl-[protein] + acetyl-CoA = N-terminal N(alpha)-acetyl-L-threonyl-[protein] + CoA + H(+)</text>
        <dbReference type="Rhea" id="RHEA:50516"/>
        <dbReference type="Rhea" id="RHEA-COMP:12709"/>
        <dbReference type="Rhea" id="RHEA-COMP:12710"/>
        <dbReference type="ChEBI" id="CHEBI:15378"/>
        <dbReference type="ChEBI" id="CHEBI:57287"/>
        <dbReference type="ChEBI" id="CHEBI:57288"/>
        <dbReference type="ChEBI" id="CHEBI:64739"/>
        <dbReference type="ChEBI" id="CHEBI:133375"/>
        <dbReference type="EC" id="2.3.1.255"/>
    </reaction>
</comment>
<accession>A0A2A2KG34</accession>
<dbReference type="FunFam" id="3.40.630.30:FF:000101">
    <property type="entry name" value="N-alpha-acetyltransferase 10"/>
    <property type="match status" value="1"/>
</dbReference>
<dbReference type="AlphaFoldDB" id="A0A2A2KG34"/>
<dbReference type="Gene3D" id="3.40.630.30">
    <property type="match status" value="1"/>
</dbReference>
<evidence type="ECO:0000313" key="12">
    <source>
        <dbReference type="EMBL" id="PAV72934.1"/>
    </source>
</evidence>
<protein>
    <recommendedName>
        <fullName evidence="4">N-terminal amino-acid N(alpha)-acetyltransferase NatA</fullName>
        <ecNumber evidence="4">2.3.1.255</ecNumber>
    </recommendedName>
</protein>
<comment type="catalytic activity">
    <reaction evidence="9">
        <text>N-terminal L-cysteinyl-[protein] + acetyl-CoA = N-terminal N(alpha)-acetyl-L-cysteinyl-[protein] + CoA + H(+)</text>
        <dbReference type="Rhea" id="RHEA:50512"/>
        <dbReference type="Rhea" id="RHEA-COMP:12707"/>
        <dbReference type="Rhea" id="RHEA-COMP:12708"/>
        <dbReference type="ChEBI" id="CHEBI:15378"/>
        <dbReference type="ChEBI" id="CHEBI:57287"/>
        <dbReference type="ChEBI" id="CHEBI:57288"/>
        <dbReference type="ChEBI" id="CHEBI:65250"/>
        <dbReference type="ChEBI" id="CHEBI:133372"/>
        <dbReference type="EC" id="2.3.1.255"/>
    </reaction>
</comment>
<dbReference type="GO" id="GO:1990189">
    <property type="term" value="F:protein N-terminal-serine acetyltransferase activity"/>
    <property type="evidence" value="ECO:0007669"/>
    <property type="project" value="TreeGrafter"/>
</dbReference>
<evidence type="ECO:0000256" key="8">
    <source>
        <dbReference type="ARBA" id="ARBA00048236"/>
    </source>
</evidence>